<dbReference type="GO" id="GO:0003677">
    <property type="term" value="F:DNA binding"/>
    <property type="evidence" value="ECO:0007669"/>
    <property type="project" value="InterPro"/>
</dbReference>
<evidence type="ECO:0000313" key="2">
    <source>
        <dbReference type="Proteomes" id="UP000318590"/>
    </source>
</evidence>
<name>A0A547Q8H3_9RHOB</name>
<proteinExistence type="predicted"/>
<accession>A0A547Q8H3</accession>
<dbReference type="InterPro" id="IPR009057">
    <property type="entry name" value="Homeodomain-like_sf"/>
</dbReference>
<dbReference type="GO" id="GO:0004803">
    <property type="term" value="F:transposase activity"/>
    <property type="evidence" value="ECO:0007669"/>
    <property type="project" value="InterPro"/>
</dbReference>
<dbReference type="GO" id="GO:0006313">
    <property type="term" value="P:DNA transposition"/>
    <property type="evidence" value="ECO:0007669"/>
    <property type="project" value="InterPro"/>
</dbReference>
<dbReference type="Pfam" id="PF01527">
    <property type="entry name" value="HTH_Tnp_1"/>
    <property type="match status" value="1"/>
</dbReference>
<dbReference type="SUPFAM" id="SSF46689">
    <property type="entry name" value="Homeodomain-like"/>
    <property type="match status" value="1"/>
</dbReference>
<dbReference type="Gene3D" id="1.10.10.60">
    <property type="entry name" value="Homeodomain-like"/>
    <property type="match status" value="1"/>
</dbReference>
<dbReference type="InterPro" id="IPR002514">
    <property type="entry name" value="Transposase_8"/>
</dbReference>
<protein>
    <submittedName>
        <fullName evidence="1">Transposase</fullName>
    </submittedName>
</protein>
<evidence type="ECO:0000313" key="1">
    <source>
        <dbReference type="EMBL" id="TRD22680.1"/>
    </source>
</evidence>
<comment type="caution">
    <text evidence="1">The sequence shown here is derived from an EMBL/GenBank/DDBJ whole genome shotgun (WGS) entry which is preliminary data.</text>
</comment>
<dbReference type="OrthoDB" id="7877002at2"/>
<organism evidence="1 2">
    <name type="scientific">Palleronia caenipelagi</name>
    <dbReference type="NCBI Taxonomy" id="2489174"/>
    <lineage>
        <taxon>Bacteria</taxon>
        <taxon>Pseudomonadati</taxon>
        <taxon>Pseudomonadota</taxon>
        <taxon>Alphaproteobacteria</taxon>
        <taxon>Rhodobacterales</taxon>
        <taxon>Roseobacteraceae</taxon>
        <taxon>Palleronia</taxon>
    </lineage>
</organism>
<sequence>MCATGSSTASNAVERLYEPGATQGSVAKELGITGTQLKTWRLEIEAFGSMEAKRRQKADAAEMERLAEENEILQMGEQANATGPRAPANAFFAARAVK</sequence>
<dbReference type="EMBL" id="VFSV01000005">
    <property type="protein sequence ID" value="TRD22680.1"/>
    <property type="molecule type" value="Genomic_DNA"/>
</dbReference>
<keyword evidence="2" id="KW-1185">Reference proteome</keyword>
<gene>
    <name evidence="1" type="ORF">FEV53_04510</name>
</gene>
<dbReference type="AlphaFoldDB" id="A0A547Q8H3"/>
<reference evidence="1 2" key="1">
    <citation type="submission" date="2019-06" db="EMBL/GenBank/DDBJ databases">
        <title>Paenimaribius caenipelagi gen. nov., sp. nov., isolated from a tidal flat.</title>
        <authorList>
            <person name="Yoon J.-H."/>
        </authorList>
    </citation>
    <scope>NUCLEOTIDE SEQUENCE [LARGE SCALE GENOMIC DNA]</scope>
    <source>
        <strain evidence="1 2">JBTF-M29</strain>
    </source>
</reference>
<dbReference type="Proteomes" id="UP000318590">
    <property type="component" value="Unassembled WGS sequence"/>
</dbReference>